<proteinExistence type="predicted"/>
<dbReference type="SUPFAM" id="SSF55874">
    <property type="entry name" value="ATPase domain of HSP90 chaperone/DNA topoisomerase II/histidine kinase"/>
    <property type="match status" value="1"/>
</dbReference>
<dbReference type="Gene3D" id="1.10.287.130">
    <property type="match status" value="1"/>
</dbReference>
<dbReference type="SMART" id="SM00388">
    <property type="entry name" value="HisKA"/>
    <property type="match status" value="1"/>
</dbReference>
<dbReference type="GO" id="GO:0000155">
    <property type="term" value="F:phosphorelay sensor kinase activity"/>
    <property type="evidence" value="ECO:0007669"/>
    <property type="project" value="InterPro"/>
</dbReference>
<evidence type="ECO:0000256" key="7">
    <source>
        <dbReference type="ARBA" id="ARBA00022840"/>
    </source>
</evidence>
<dbReference type="Pfam" id="PF01590">
    <property type="entry name" value="GAF"/>
    <property type="match status" value="1"/>
</dbReference>
<dbReference type="InterPro" id="IPR004358">
    <property type="entry name" value="Sig_transdc_His_kin-like_C"/>
</dbReference>
<dbReference type="CDD" id="cd17546">
    <property type="entry name" value="REC_hyHK_CKI1_RcsC-like"/>
    <property type="match status" value="1"/>
</dbReference>
<dbReference type="PROSITE" id="PS50110">
    <property type="entry name" value="RESPONSE_REGULATORY"/>
    <property type="match status" value="1"/>
</dbReference>
<dbReference type="FunFam" id="1.10.287.130:FF:000002">
    <property type="entry name" value="Two-component osmosensing histidine kinase"/>
    <property type="match status" value="1"/>
</dbReference>
<evidence type="ECO:0000256" key="6">
    <source>
        <dbReference type="ARBA" id="ARBA00022777"/>
    </source>
</evidence>
<dbReference type="Gene3D" id="3.30.450.40">
    <property type="match status" value="1"/>
</dbReference>
<keyword evidence="5" id="KW-0547">Nucleotide-binding</keyword>
<keyword evidence="7" id="KW-0067">ATP-binding</keyword>
<dbReference type="InterPro" id="IPR036097">
    <property type="entry name" value="HisK_dim/P_sf"/>
</dbReference>
<reference evidence="14" key="1">
    <citation type="submission" date="2017-02" db="EMBL/GenBank/DDBJ databases">
        <authorList>
            <person name="Varghese N."/>
            <person name="Submissions S."/>
        </authorList>
    </citation>
    <scope>NUCLEOTIDE SEQUENCE [LARGE SCALE GENOMIC DNA]</scope>
    <source>
        <strain evidence="14">DSM 24967</strain>
    </source>
</reference>
<gene>
    <name evidence="13" type="ORF">SAMN05660349_02455</name>
</gene>
<dbReference type="InterPro" id="IPR003661">
    <property type="entry name" value="HisK_dim/P_dom"/>
</dbReference>
<keyword evidence="14" id="KW-1185">Reference proteome</keyword>
<dbReference type="Gene3D" id="3.40.50.2300">
    <property type="match status" value="1"/>
</dbReference>
<keyword evidence="3 9" id="KW-0597">Phosphoprotein</keyword>
<evidence type="ECO:0000256" key="1">
    <source>
        <dbReference type="ARBA" id="ARBA00000085"/>
    </source>
</evidence>
<dbReference type="CDD" id="cd00082">
    <property type="entry name" value="HisKA"/>
    <property type="match status" value="1"/>
</dbReference>
<evidence type="ECO:0000259" key="11">
    <source>
        <dbReference type="PROSITE" id="PS50109"/>
    </source>
</evidence>
<dbReference type="EMBL" id="FUYQ01000019">
    <property type="protein sequence ID" value="SKB71438.1"/>
    <property type="molecule type" value="Genomic_DNA"/>
</dbReference>
<keyword evidence="4" id="KW-0808">Transferase</keyword>
<dbReference type="Pfam" id="PF00072">
    <property type="entry name" value="Response_reg"/>
    <property type="match status" value="1"/>
</dbReference>
<dbReference type="PRINTS" id="PR00344">
    <property type="entry name" value="BCTRLSENSOR"/>
</dbReference>
<dbReference type="SMART" id="SM00387">
    <property type="entry name" value="HATPase_c"/>
    <property type="match status" value="1"/>
</dbReference>
<dbReference type="SUPFAM" id="SSF52172">
    <property type="entry name" value="CheY-like"/>
    <property type="match status" value="1"/>
</dbReference>
<dbReference type="PANTHER" id="PTHR43047:SF72">
    <property type="entry name" value="OSMOSENSING HISTIDINE PROTEIN KINASE SLN1"/>
    <property type="match status" value="1"/>
</dbReference>
<protein>
    <recommendedName>
        <fullName evidence="2">histidine kinase</fullName>
        <ecNumber evidence="2">2.7.13.3</ecNumber>
    </recommendedName>
</protein>
<feature type="domain" description="Histidine kinase" evidence="11">
    <location>
        <begin position="335"/>
        <end position="546"/>
    </location>
</feature>
<evidence type="ECO:0000259" key="12">
    <source>
        <dbReference type="PROSITE" id="PS50110"/>
    </source>
</evidence>
<evidence type="ECO:0000256" key="10">
    <source>
        <dbReference type="SAM" id="Coils"/>
    </source>
</evidence>
<dbReference type="InterPro" id="IPR003018">
    <property type="entry name" value="GAF"/>
</dbReference>
<evidence type="ECO:0000256" key="5">
    <source>
        <dbReference type="ARBA" id="ARBA00022741"/>
    </source>
</evidence>
<accession>A0A1T5DI75</accession>
<dbReference type="InterPro" id="IPR011006">
    <property type="entry name" value="CheY-like_superfamily"/>
</dbReference>
<dbReference type="InterPro" id="IPR029016">
    <property type="entry name" value="GAF-like_dom_sf"/>
</dbReference>
<keyword evidence="8" id="KW-0902">Two-component regulatory system</keyword>
<evidence type="ECO:0000256" key="3">
    <source>
        <dbReference type="ARBA" id="ARBA00022553"/>
    </source>
</evidence>
<name>A0A1T5DI75_9BACT</name>
<dbReference type="InterPro" id="IPR005467">
    <property type="entry name" value="His_kinase_dom"/>
</dbReference>
<dbReference type="Gene3D" id="3.30.565.10">
    <property type="entry name" value="Histidine kinase-like ATPase, C-terminal domain"/>
    <property type="match status" value="1"/>
</dbReference>
<dbReference type="InterPro" id="IPR001789">
    <property type="entry name" value="Sig_transdc_resp-reg_receiver"/>
</dbReference>
<dbReference type="InterPro" id="IPR003594">
    <property type="entry name" value="HATPase_dom"/>
</dbReference>
<dbReference type="PROSITE" id="PS50109">
    <property type="entry name" value="HIS_KIN"/>
    <property type="match status" value="1"/>
</dbReference>
<dbReference type="Proteomes" id="UP000190852">
    <property type="component" value="Unassembled WGS sequence"/>
</dbReference>
<dbReference type="RefSeq" id="WP_079683906.1">
    <property type="nucleotide sequence ID" value="NZ_FUYQ01000019.1"/>
</dbReference>
<evidence type="ECO:0000256" key="9">
    <source>
        <dbReference type="PROSITE-ProRule" id="PRU00169"/>
    </source>
</evidence>
<dbReference type="GO" id="GO:0009927">
    <property type="term" value="F:histidine phosphotransfer kinase activity"/>
    <property type="evidence" value="ECO:0007669"/>
    <property type="project" value="TreeGrafter"/>
</dbReference>
<organism evidence="13 14">
    <name type="scientific">Parabacteroides chartae</name>
    <dbReference type="NCBI Taxonomy" id="1037355"/>
    <lineage>
        <taxon>Bacteria</taxon>
        <taxon>Pseudomonadati</taxon>
        <taxon>Bacteroidota</taxon>
        <taxon>Bacteroidia</taxon>
        <taxon>Bacteroidales</taxon>
        <taxon>Tannerellaceae</taxon>
        <taxon>Parabacteroides</taxon>
    </lineage>
</organism>
<dbReference type="SUPFAM" id="SSF55781">
    <property type="entry name" value="GAF domain-like"/>
    <property type="match status" value="1"/>
</dbReference>
<feature type="modified residue" description="4-aspartylphosphate" evidence="9">
    <location>
        <position position="620"/>
    </location>
</feature>
<dbReference type="SMART" id="SM00448">
    <property type="entry name" value="REC"/>
    <property type="match status" value="1"/>
</dbReference>
<dbReference type="AlphaFoldDB" id="A0A1T5DI75"/>
<evidence type="ECO:0000256" key="4">
    <source>
        <dbReference type="ARBA" id="ARBA00022679"/>
    </source>
</evidence>
<sequence length="687" mass="78118">MSEIEEENRLNDLLAVLNAGYWEANLTGKSCYFSELLCKIFRMKSPYITFRELSAYFNDDYIVLFQNLIASLLNDEIHELLLPPTYFNKYVATGLNGRLIRTGLIRRTVLEDGSVKCFGYLQLIDKRDAEHRVLKLENKMNSLINQLNSLSVSLQNFLTKHDPLAVTEDIMRKVLNNFNGSRVYIFQFNEDASLQSCTHEVVAEGISSEKNWLQNIPTKDTRWLYEELTSGRPVILNSLDDIPVQGEVERSMLESQDICSMMLAPMYSGKRMIGYMGIDLVCVPRKWTNEDYLWLLSLANIIAICTELYNQKKQSDEDKKYAENNDRLKSAFLANMSHEIRTPLNSIIGFSELLAETDDAEEKKEYASIIQSSNNLLLQLINDIIDISKIESNRLDFIYSDVDVNAILRELTADLKLRLKDKDIEVCLELGLPDCMVYSERNRLMQVIVNLLSNAAKFTEQGKITIGYILRDGMLEFFVQDTGMGIPKDKQSQLFGRFKKLNSVAQGSGLGLFISKTIVERLGGTIQAESEEGVGSVFRFSIPYKVSKTSSAKRKATNPVIVKKDVLSDKPILLVAEDTLPNYKLIEAMLRKEYELVHAKNGLEAVTLFKEKHPALVLMDIKMPEMDGIEALKGIRDLSPDFPVIAVTAYAFEENIREIVNNGFNDYLIKPIRCSALKEKLDAILHN</sequence>
<dbReference type="Pfam" id="PF00512">
    <property type="entry name" value="HisKA"/>
    <property type="match status" value="1"/>
</dbReference>
<feature type="domain" description="Response regulatory" evidence="12">
    <location>
        <begin position="572"/>
        <end position="685"/>
    </location>
</feature>
<dbReference type="Pfam" id="PF02518">
    <property type="entry name" value="HATPase_c"/>
    <property type="match status" value="1"/>
</dbReference>
<evidence type="ECO:0000256" key="8">
    <source>
        <dbReference type="ARBA" id="ARBA00023012"/>
    </source>
</evidence>
<comment type="catalytic activity">
    <reaction evidence="1">
        <text>ATP + protein L-histidine = ADP + protein N-phospho-L-histidine.</text>
        <dbReference type="EC" id="2.7.13.3"/>
    </reaction>
</comment>
<dbReference type="EC" id="2.7.13.3" evidence="2"/>
<dbReference type="PANTHER" id="PTHR43047">
    <property type="entry name" value="TWO-COMPONENT HISTIDINE PROTEIN KINASE"/>
    <property type="match status" value="1"/>
</dbReference>
<dbReference type="InterPro" id="IPR036890">
    <property type="entry name" value="HATPase_C_sf"/>
</dbReference>
<feature type="coiled-coil region" evidence="10">
    <location>
        <begin position="126"/>
        <end position="153"/>
    </location>
</feature>
<evidence type="ECO:0000313" key="14">
    <source>
        <dbReference type="Proteomes" id="UP000190852"/>
    </source>
</evidence>
<dbReference type="GO" id="GO:0005524">
    <property type="term" value="F:ATP binding"/>
    <property type="evidence" value="ECO:0007669"/>
    <property type="project" value="UniProtKB-KW"/>
</dbReference>
<dbReference type="GO" id="GO:0005886">
    <property type="term" value="C:plasma membrane"/>
    <property type="evidence" value="ECO:0007669"/>
    <property type="project" value="TreeGrafter"/>
</dbReference>
<dbReference type="SUPFAM" id="SSF47384">
    <property type="entry name" value="Homodimeric domain of signal transducing histidine kinase"/>
    <property type="match status" value="1"/>
</dbReference>
<dbReference type="FunFam" id="3.30.565.10:FF:000006">
    <property type="entry name" value="Sensor histidine kinase WalK"/>
    <property type="match status" value="1"/>
</dbReference>
<keyword evidence="6" id="KW-0418">Kinase</keyword>
<evidence type="ECO:0000256" key="2">
    <source>
        <dbReference type="ARBA" id="ARBA00012438"/>
    </source>
</evidence>
<keyword evidence="10" id="KW-0175">Coiled coil</keyword>
<evidence type="ECO:0000313" key="13">
    <source>
        <dbReference type="EMBL" id="SKB71438.1"/>
    </source>
</evidence>